<evidence type="ECO:0000259" key="4">
    <source>
        <dbReference type="PROSITE" id="PS51762"/>
    </source>
</evidence>
<evidence type="ECO:0000313" key="6">
    <source>
        <dbReference type="Proteomes" id="UP000182259"/>
    </source>
</evidence>
<feature type="domain" description="GH16" evidence="4">
    <location>
        <begin position="191"/>
        <end position="540"/>
    </location>
</feature>
<keyword evidence="3" id="KW-1133">Transmembrane helix</keyword>
<evidence type="ECO:0000313" key="5">
    <source>
        <dbReference type="EMBL" id="SGZ56461.1"/>
    </source>
</evidence>
<sequence>MSSTSNNYQRNPDDSKIGLSKLDESLSQDISDAQFNKSREPSPPRGLSNTVVENHSDIDEDFLDLVPELGTAFGMPVYEHFGPGSRLHSMSSRRGSMLGSGQGSIIGSEWNSSGYFRNRATKTSYTTKVVGTEDELVIAKRVSRTSLMPKGEVREKPWLKGKSRRRLRNLSWIFCAGIALGCVSIALQIWAAWRSVTNFDYCEVLIDEFDTFREDIWTREVQVGGFGNGAFDWTTSSERNSYVKDGKLYILPTLTNETISNEDILNGYTVNLTADGTCTGQGADQCWITSNRSENVILPPVQSARLNTKLSASIKYGKIEIRAKMPKGDWLWPALWLLPVNDTYGPWPASGEIDIVESRGNGVLYEEGGYDQISSTLHWGPSTTIDGYLQTFMSYRRKLSLFGNTFHTFGLEWSDKYIKTYVDKRLQQVFYHRFNKPFWEVGKFLPTYQNGSYIQNPWPAGSPIAPFDQEFYLILNVAVGGTNGFFPDQMGNKPWRNTQQNTAASSFWSSISSWYLSWPQNPEDRAMVVDSVKMYKICDKSK</sequence>
<evidence type="ECO:0000256" key="3">
    <source>
        <dbReference type="SAM" id="Phobius"/>
    </source>
</evidence>
<dbReference type="GO" id="GO:0004553">
    <property type="term" value="F:hydrolase activity, hydrolyzing O-glycosyl compounds"/>
    <property type="evidence" value="ECO:0007669"/>
    <property type="project" value="InterPro"/>
</dbReference>
<dbReference type="Proteomes" id="UP000182259">
    <property type="component" value="Chromosome IV"/>
</dbReference>
<dbReference type="PROSITE" id="PS51762">
    <property type="entry name" value="GH16_2"/>
    <property type="match status" value="1"/>
</dbReference>
<keyword evidence="3" id="KW-0812">Transmembrane</keyword>
<name>A0A1L0GJU5_9ASCO</name>
<dbReference type="Gene3D" id="2.60.120.200">
    <property type="match status" value="1"/>
</dbReference>
<reference evidence="5 6" key="1">
    <citation type="submission" date="2016-10" db="EMBL/GenBank/DDBJ databases">
        <authorList>
            <person name="de Groot N.N."/>
        </authorList>
    </citation>
    <scope>NUCLEOTIDE SEQUENCE [LARGE SCALE GENOMIC DNA]</scope>
    <source>
        <strain evidence="5 6">PYCC 4715</strain>
    </source>
</reference>
<evidence type="ECO:0000256" key="1">
    <source>
        <dbReference type="ARBA" id="ARBA00006865"/>
    </source>
</evidence>
<gene>
    <name evidence="5" type="ORF">SAMEA4029009_CIC11G00000002171</name>
</gene>
<organism evidence="5 6">
    <name type="scientific">Sungouiella intermedia</name>
    <dbReference type="NCBI Taxonomy" id="45354"/>
    <lineage>
        <taxon>Eukaryota</taxon>
        <taxon>Fungi</taxon>
        <taxon>Dikarya</taxon>
        <taxon>Ascomycota</taxon>
        <taxon>Saccharomycotina</taxon>
        <taxon>Pichiomycetes</taxon>
        <taxon>Metschnikowiaceae</taxon>
        <taxon>Sungouiella</taxon>
    </lineage>
</organism>
<feature type="transmembrane region" description="Helical" evidence="3">
    <location>
        <begin position="170"/>
        <end position="193"/>
    </location>
</feature>
<dbReference type="InterPro" id="IPR000757">
    <property type="entry name" value="Beta-glucanase-like"/>
</dbReference>
<comment type="similarity">
    <text evidence="1">Belongs to the glycosyl hydrolase 16 family.</text>
</comment>
<dbReference type="PANTHER" id="PTHR10963">
    <property type="entry name" value="GLYCOSYL HYDROLASE-RELATED"/>
    <property type="match status" value="1"/>
</dbReference>
<feature type="region of interest" description="Disordered" evidence="2">
    <location>
        <begin position="1"/>
        <end position="51"/>
    </location>
</feature>
<dbReference type="Pfam" id="PF00722">
    <property type="entry name" value="Glyco_hydro_16"/>
    <property type="match status" value="1"/>
</dbReference>
<dbReference type="EMBL" id="LT635767">
    <property type="protein sequence ID" value="SGZ56461.1"/>
    <property type="molecule type" value="Genomic_DNA"/>
</dbReference>
<dbReference type="GO" id="GO:0005975">
    <property type="term" value="P:carbohydrate metabolic process"/>
    <property type="evidence" value="ECO:0007669"/>
    <property type="project" value="InterPro"/>
</dbReference>
<dbReference type="InterPro" id="IPR050546">
    <property type="entry name" value="Glycosyl_Hydrlase_16"/>
</dbReference>
<dbReference type="InterPro" id="IPR013320">
    <property type="entry name" value="ConA-like_dom_sf"/>
</dbReference>
<keyword evidence="3" id="KW-0472">Membrane</keyword>
<dbReference type="PANTHER" id="PTHR10963:SF55">
    <property type="entry name" value="GLYCOSIDE HYDROLASE FAMILY 16 PROTEIN"/>
    <property type="match status" value="1"/>
</dbReference>
<feature type="compositionally biased region" description="Basic and acidic residues" evidence="2">
    <location>
        <begin position="11"/>
        <end position="24"/>
    </location>
</feature>
<proteinExistence type="inferred from homology"/>
<feature type="compositionally biased region" description="Polar residues" evidence="2">
    <location>
        <begin position="1"/>
        <end position="10"/>
    </location>
</feature>
<dbReference type="GO" id="GO:0031505">
    <property type="term" value="P:fungal-type cell wall organization"/>
    <property type="evidence" value="ECO:0007669"/>
    <property type="project" value="UniProtKB-ARBA"/>
</dbReference>
<feature type="compositionally biased region" description="Polar residues" evidence="2">
    <location>
        <begin position="25"/>
        <end position="36"/>
    </location>
</feature>
<evidence type="ECO:0000256" key="2">
    <source>
        <dbReference type="SAM" id="MobiDB-lite"/>
    </source>
</evidence>
<protein>
    <submittedName>
        <fullName evidence="5">CIC11C00000002171</fullName>
    </submittedName>
</protein>
<dbReference type="AlphaFoldDB" id="A0A1L0GJU5"/>
<accession>A0A1L0GJU5</accession>
<dbReference type="SUPFAM" id="SSF49899">
    <property type="entry name" value="Concanavalin A-like lectins/glucanases"/>
    <property type="match status" value="1"/>
</dbReference>